<accession>A0ACC6ANV5</accession>
<comment type="caution">
    <text evidence="1">The sequence shown here is derived from an EMBL/GenBank/DDBJ whole genome shotgun (WGS) entry which is preliminary data.</text>
</comment>
<sequence>MSPPLTSAATAAAFPAAVDPAPAIVEAARLLLPHLERGRRIDAAMLRAAMETAFGASDADGGWDWKTAYDACEAATVLFLRKFGPAMRAKAASPAAMLPMLAKVATLLPTHTLRSEESEALQQFSTPIPLGYAASVVAAITPADVVLEPSAGTGLLAILADLSRRAEDYSRSKRDGPCYARDRVRSDRRSETDACADLAFVGRRTLGDFGAKRDEPACLSRHARRHPGSSLRCIHGTVRVGLAGVAVSLQHVSPSVLRPCRNAAMAAEHIAGQSRLAAVADRHRAVDDRAFRGGMGDEARHPVCRRGAPSSPLRPSSHSTGRCGAEFDPSRSRRPVCPESEIRDSTRSDSNFFTAERRRFYAFLRAGDFRLFARS</sequence>
<evidence type="ECO:0000313" key="1">
    <source>
        <dbReference type="EMBL" id="MCP2001247.1"/>
    </source>
</evidence>
<organism evidence="1 2">
    <name type="scientific">Nitrobacter winogradskyi</name>
    <name type="common">Nitrobacter agilis</name>
    <dbReference type="NCBI Taxonomy" id="913"/>
    <lineage>
        <taxon>Bacteria</taxon>
        <taxon>Pseudomonadati</taxon>
        <taxon>Pseudomonadota</taxon>
        <taxon>Alphaproteobacteria</taxon>
        <taxon>Hyphomicrobiales</taxon>
        <taxon>Nitrobacteraceae</taxon>
        <taxon>Nitrobacter</taxon>
    </lineage>
</organism>
<evidence type="ECO:0000313" key="2">
    <source>
        <dbReference type="Proteomes" id="UP001205486"/>
    </source>
</evidence>
<reference evidence="1" key="1">
    <citation type="submission" date="2022-03" db="EMBL/GenBank/DDBJ databases">
        <title>Interactions between chemoautotrophic and heterotrophic bacteria.</title>
        <authorList>
            <person name="Santoro A."/>
        </authorList>
    </citation>
    <scope>NUCLEOTIDE SEQUENCE</scope>
    <source>
        <strain evidence="1">Nb-106</strain>
    </source>
</reference>
<protein>
    <submittedName>
        <fullName evidence="1">Uncharacterized protein</fullName>
    </submittedName>
</protein>
<name>A0ACC6ANV5_NITWI</name>
<dbReference type="EMBL" id="JALJZS010000005">
    <property type="protein sequence ID" value="MCP2001247.1"/>
    <property type="molecule type" value="Genomic_DNA"/>
</dbReference>
<gene>
    <name evidence="1" type="ORF">J2S34_003733</name>
</gene>
<dbReference type="Proteomes" id="UP001205486">
    <property type="component" value="Unassembled WGS sequence"/>
</dbReference>
<proteinExistence type="predicted"/>
<keyword evidence="2" id="KW-1185">Reference proteome</keyword>